<dbReference type="PROSITE" id="PS51257">
    <property type="entry name" value="PROKAR_LIPOPROTEIN"/>
    <property type="match status" value="1"/>
</dbReference>
<feature type="signal peptide" evidence="1">
    <location>
        <begin position="1"/>
        <end position="16"/>
    </location>
</feature>
<dbReference type="Proteomes" id="UP000092247">
    <property type="component" value="Unassembled WGS sequence"/>
</dbReference>
<evidence type="ECO:0008006" key="4">
    <source>
        <dbReference type="Google" id="ProtNLM"/>
    </source>
</evidence>
<comment type="caution">
    <text evidence="2">The sequence shown here is derived from an EMBL/GenBank/DDBJ whole genome shotgun (WGS) entry which is preliminary data.</text>
</comment>
<name>A0A1B8HMH7_9GAMM</name>
<evidence type="ECO:0000313" key="2">
    <source>
        <dbReference type="EMBL" id="OBU10524.1"/>
    </source>
</evidence>
<feature type="chain" id="PRO_5008609822" description="Lipoprotein" evidence="1">
    <location>
        <begin position="17"/>
        <end position="139"/>
    </location>
</feature>
<protein>
    <recommendedName>
        <fullName evidence="4">Lipoprotein</fullName>
    </recommendedName>
</protein>
<gene>
    <name evidence="2" type="ORF">AYY17_15360</name>
</gene>
<dbReference type="EMBL" id="LZEX01000003">
    <property type="protein sequence ID" value="OBU10524.1"/>
    <property type="molecule type" value="Genomic_DNA"/>
</dbReference>
<proteinExistence type="predicted"/>
<reference evidence="2 3" key="1">
    <citation type="submission" date="2016-06" db="EMBL/GenBank/DDBJ databases">
        <authorList>
            <person name="Kjaerup R.B."/>
            <person name="Dalgaard T.S."/>
            <person name="Juul-Madsen H.R."/>
        </authorList>
    </citation>
    <scope>NUCLEOTIDE SEQUENCE [LARGE SCALE GENOMIC DNA]</scope>
    <source>
        <strain evidence="2 3">GCSL-Mp3</strain>
    </source>
</reference>
<sequence length="139" mass="15473">MRNCLKLLLLSAFVMQGCTFSTLPGSQLVAPGYMRVNLCQKLDTPELCSSKFGEFRKRLVVKDISSTAGFIIPDSVGWGWAVNKVNVPFIFYDPILEQEITPRPGEFVPGNFEPALRVPCTKTVSCSKEQVLIAWKDSI</sequence>
<keyword evidence="1" id="KW-0732">Signal</keyword>
<evidence type="ECO:0000256" key="1">
    <source>
        <dbReference type="SAM" id="SignalP"/>
    </source>
</evidence>
<accession>A0A1B8HMH7</accession>
<organism evidence="2 3">
    <name type="scientific">Morganella psychrotolerans</name>
    <dbReference type="NCBI Taxonomy" id="368603"/>
    <lineage>
        <taxon>Bacteria</taxon>
        <taxon>Pseudomonadati</taxon>
        <taxon>Pseudomonadota</taxon>
        <taxon>Gammaproteobacteria</taxon>
        <taxon>Enterobacterales</taxon>
        <taxon>Morganellaceae</taxon>
        <taxon>Morganella</taxon>
    </lineage>
</organism>
<evidence type="ECO:0000313" key="3">
    <source>
        <dbReference type="Proteomes" id="UP000092247"/>
    </source>
</evidence>
<dbReference type="AlphaFoldDB" id="A0A1B8HMH7"/>